<evidence type="ECO:0000256" key="1">
    <source>
        <dbReference type="SAM" id="MobiDB-lite"/>
    </source>
</evidence>
<evidence type="ECO:0000256" key="2">
    <source>
        <dbReference type="SAM" id="Phobius"/>
    </source>
</evidence>
<name>A0AAN6G4V6_9PEZI</name>
<evidence type="ECO:0000313" key="4">
    <source>
        <dbReference type="Proteomes" id="UP001168146"/>
    </source>
</evidence>
<sequence length="109" mass="11926">MEFPPVLDLYFPAAVAAILLIAIGTLVADLRLAQILISEQCTLHTDELKRIKTRLLRSDGIPRTTKERDMSDAMVERRPQSRGRMIVHSLSGTAATAIAGQRIGVQTSA</sequence>
<feature type="transmembrane region" description="Helical" evidence="2">
    <location>
        <begin position="6"/>
        <end position="28"/>
    </location>
</feature>
<comment type="caution">
    <text evidence="3">The sequence shown here is derived from an EMBL/GenBank/DDBJ whole genome shotgun (WGS) entry which is preliminary data.</text>
</comment>
<gene>
    <name evidence="3" type="ORF">LTR82_000565</name>
</gene>
<keyword evidence="2" id="KW-0812">Transmembrane</keyword>
<evidence type="ECO:0000313" key="3">
    <source>
        <dbReference type="EMBL" id="KAK0328634.1"/>
    </source>
</evidence>
<keyword evidence="2" id="KW-0472">Membrane</keyword>
<keyword evidence="2" id="KW-1133">Transmembrane helix</keyword>
<proteinExistence type="predicted"/>
<protein>
    <submittedName>
        <fullName evidence="3">Uncharacterized protein</fullName>
    </submittedName>
</protein>
<dbReference type="Proteomes" id="UP001168146">
    <property type="component" value="Unassembled WGS sequence"/>
</dbReference>
<reference evidence="3" key="1">
    <citation type="submission" date="2021-12" db="EMBL/GenBank/DDBJ databases">
        <title>Black yeast isolated from Biological Soil Crust.</title>
        <authorList>
            <person name="Kurbessoian T."/>
        </authorList>
    </citation>
    <scope>NUCLEOTIDE SEQUENCE</scope>
    <source>
        <strain evidence="3">CCFEE 5208</strain>
    </source>
</reference>
<dbReference type="AlphaFoldDB" id="A0AAN6G4V6"/>
<feature type="compositionally biased region" description="Basic and acidic residues" evidence="1">
    <location>
        <begin position="64"/>
        <end position="78"/>
    </location>
</feature>
<feature type="region of interest" description="Disordered" evidence="1">
    <location>
        <begin position="59"/>
        <end position="78"/>
    </location>
</feature>
<accession>A0AAN6G4V6</accession>
<dbReference type="EMBL" id="JASUXU010000001">
    <property type="protein sequence ID" value="KAK0328634.1"/>
    <property type="molecule type" value="Genomic_DNA"/>
</dbReference>
<organism evidence="3 4">
    <name type="scientific">Friedmanniomyces endolithicus</name>
    <dbReference type="NCBI Taxonomy" id="329885"/>
    <lineage>
        <taxon>Eukaryota</taxon>
        <taxon>Fungi</taxon>
        <taxon>Dikarya</taxon>
        <taxon>Ascomycota</taxon>
        <taxon>Pezizomycotina</taxon>
        <taxon>Dothideomycetes</taxon>
        <taxon>Dothideomycetidae</taxon>
        <taxon>Mycosphaerellales</taxon>
        <taxon>Teratosphaeriaceae</taxon>
        <taxon>Friedmanniomyces</taxon>
    </lineage>
</organism>